<dbReference type="InterPro" id="IPR029052">
    <property type="entry name" value="Metallo-depent_PP-like"/>
</dbReference>
<feature type="transmembrane region" description="Helical" evidence="5">
    <location>
        <begin position="491"/>
        <end position="511"/>
    </location>
</feature>
<dbReference type="GO" id="GO:0016787">
    <property type="term" value="F:hydrolase activity"/>
    <property type="evidence" value="ECO:0007669"/>
    <property type="project" value="InterPro"/>
</dbReference>
<dbReference type="OrthoDB" id="5977743at2759"/>
<comment type="subcellular location">
    <subcellularLocation>
        <location evidence="1">Membrane</location>
        <topology evidence="1">Multi-pass membrane protein</topology>
    </subcellularLocation>
</comment>
<dbReference type="GO" id="GO:0005783">
    <property type="term" value="C:endoplasmic reticulum"/>
    <property type="evidence" value="ECO:0007669"/>
    <property type="project" value="TreeGrafter"/>
</dbReference>
<sequence length="517" mass="59270">MSKLTVFLTLAWALSLLYGEMFAFWIPYIWSCSWPRPPSSMSKVDNPGDYVNIAVLADPQLMDKTSLRLAPKSLALEMAQFYTDLFMRRAFLSSILPFKPDVILFLGDYFDGGPFLTDKEWLESWSRFKHIFNLDMLQQTTNFKIFYLAGNHDVGYAAFHSRMPQVIRRYEKVFGVRNYHFTIGVVNFIAVDAQTLDGKPQGIETATTWNFLKQVSKNITSRPSVLLTHIPLYRPDWTSCGPYRASPIINQRINRDDHDKEILYQNYVTEEHTNHLLELIKPALILSGHDHDQCTIVHTTKHGAVKEHSLGTISWQQGNLFPSFMLLSASNLTLSDGSQPADAFSTRVCFLPAQTHIYIWYLLMLILTVLVLFWPTNGFPLLHKCMRSLISSSIFEGVKEKNDDDFCEYEEVWDVEGSMHLIRKISKASPPTHSSHSSMERGNAVMRSAARKHSNVQEGDISMPLEVEGARLPSRANISKMKLVIRRLLRVFRVLSVVAAFNVPLYMMLLFKDWIDK</sequence>
<dbReference type="GO" id="GO:0006506">
    <property type="term" value="P:GPI anchor biosynthetic process"/>
    <property type="evidence" value="ECO:0007669"/>
    <property type="project" value="InterPro"/>
</dbReference>
<dbReference type="EMBL" id="OOIL02000294">
    <property type="protein sequence ID" value="VFQ63374.1"/>
    <property type="molecule type" value="Genomic_DNA"/>
</dbReference>
<evidence type="ECO:0000313" key="7">
    <source>
        <dbReference type="EMBL" id="VFQ63374.1"/>
    </source>
</evidence>
<evidence type="ECO:0000256" key="2">
    <source>
        <dbReference type="ARBA" id="ARBA00022692"/>
    </source>
</evidence>
<keyword evidence="4 5" id="KW-0472">Membrane</keyword>
<name>A0A484KHI1_9ASTE</name>
<gene>
    <name evidence="7" type="ORF">CCAM_LOCUS5150</name>
</gene>
<dbReference type="PANTHER" id="PTHR13315">
    <property type="entry name" value="METALLO PHOSPHOESTERASE RELATED"/>
    <property type="match status" value="1"/>
</dbReference>
<dbReference type="CDD" id="cd07384">
    <property type="entry name" value="MPP_Cdc1_like"/>
    <property type="match status" value="1"/>
</dbReference>
<dbReference type="AlphaFoldDB" id="A0A484KHI1"/>
<dbReference type="InterPro" id="IPR033308">
    <property type="entry name" value="PGAP5/Cdc1/Ted1"/>
</dbReference>
<protein>
    <recommendedName>
        <fullName evidence="6">Calcineurin-like phosphoesterase domain-containing protein</fullName>
    </recommendedName>
</protein>
<dbReference type="PANTHER" id="PTHR13315:SF4">
    <property type="entry name" value="METALLOPHOSPHOESTERASE, ISOFORM E"/>
    <property type="match status" value="1"/>
</dbReference>
<dbReference type="Gene3D" id="3.60.21.10">
    <property type="match status" value="1"/>
</dbReference>
<dbReference type="SUPFAM" id="SSF56300">
    <property type="entry name" value="Metallo-dependent phosphatases"/>
    <property type="match status" value="1"/>
</dbReference>
<accession>A0A484KHI1</accession>
<keyword evidence="2 5" id="KW-0812">Transmembrane</keyword>
<keyword evidence="8" id="KW-1185">Reference proteome</keyword>
<reference evidence="7 8" key="1">
    <citation type="submission" date="2018-04" db="EMBL/GenBank/DDBJ databases">
        <authorList>
            <person name="Vogel A."/>
        </authorList>
    </citation>
    <scope>NUCLEOTIDE SEQUENCE [LARGE SCALE GENOMIC DNA]</scope>
</reference>
<feature type="domain" description="Calcineurin-like phosphoesterase" evidence="6">
    <location>
        <begin position="90"/>
        <end position="292"/>
    </location>
</feature>
<organism evidence="7 8">
    <name type="scientific">Cuscuta campestris</name>
    <dbReference type="NCBI Taxonomy" id="132261"/>
    <lineage>
        <taxon>Eukaryota</taxon>
        <taxon>Viridiplantae</taxon>
        <taxon>Streptophyta</taxon>
        <taxon>Embryophyta</taxon>
        <taxon>Tracheophyta</taxon>
        <taxon>Spermatophyta</taxon>
        <taxon>Magnoliopsida</taxon>
        <taxon>eudicotyledons</taxon>
        <taxon>Gunneridae</taxon>
        <taxon>Pentapetalae</taxon>
        <taxon>asterids</taxon>
        <taxon>lamiids</taxon>
        <taxon>Solanales</taxon>
        <taxon>Convolvulaceae</taxon>
        <taxon>Cuscuteae</taxon>
        <taxon>Cuscuta</taxon>
        <taxon>Cuscuta subgen. Grammica</taxon>
        <taxon>Cuscuta sect. Cleistogrammica</taxon>
    </lineage>
</organism>
<dbReference type="Proteomes" id="UP000595140">
    <property type="component" value="Unassembled WGS sequence"/>
</dbReference>
<feature type="transmembrane region" description="Helical" evidence="5">
    <location>
        <begin position="358"/>
        <end position="382"/>
    </location>
</feature>
<evidence type="ECO:0000256" key="4">
    <source>
        <dbReference type="ARBA" id="ARBA00023136"/>
    </source>
</evidence>
<evidence type="ECO:0000256" key="3">
    <source>
        <dbReference type="ARBA" id="ARBA00022989"/>
    </source>
</evidence>
<dbReference type="InterPro" id="IPR004843">
    <property type="entry name" value="Calcineurin-like_PHP"/>
</dbReference>
<keyword evidence="3 5" id="KW-1133">Transmembrane helix</keyword>
<dbReference type="FunFam" id="3.60.21.10:FF:000050">
    <property type="entry name" value="Calcineurin-like metallo-phosphoesterase superfamily protein"/>
    <property type="match status" value="1"/>
</dbReference>
<evidence type="ECO:0000256" key="1">
    <source>
        <dbReference type="ARBA" id="ARBA00004141"/>
    </source>
</evidence>
<evidence type="ECO:0000256" key="5">
    <source>
        <dbReference type="SAM" id="Phobius"/>
    </source>
</evidence>
<proteinExistence type="predicted"/>
<dbReference type="Pfam" id="PF00149">
    <property type="entry name" value="Metallophos"/>
    <property type="match status" value="1"/>
</dbReference>
<evidence type="ECO:0000259" key="6">
    <source>
        <dbReference type="Pfam" id="PF00149"/>
    </source>
</evidence>
<dbReference type="GO" id="GO:0016020">
    <property type="term" value="C:membrane"/>
    <property type="evidence" value="ECO:0007669"/>
    <property type="project" value="UniProtKB-SubCell"/>
</dbReference>
<evidence type="ECO:0000313" key="8">
    <source>
        <dbReference type="Proteomes" id="UP000595140"/>
    </source>
</evidence>